<dbReference type="InterPro" id="IPR050250">
    <property type="entry name" value="Macrolide_Exporter_MacB"/>
</dbReference>
<dbReference type="InterPro" id="IPR003838">
    <property type="entry name" value="ABC3_permease_C"/>
</dbReference>
<feature type="transmembrane region" description="Helical" evidence="7">
    <location>
        <begin position="21"/>
        <end position="43"/>
    </location>
</feature>
<evidence type="ECO:0000256" key="4">
    <source>
        <dbReference type="ARBA" id="ARBA00022989"/>
    </source>
</evidence>
<dbReference type="Proteomes" id="UP000036045">
    <property type="component" value="Unassembled WGS sequence"/>
</dbReference>
<evidence type="ECO:0000256" key="6">
    <source>
        <dbReference type="ARBA" id="ARBA00038076"/>
    </source>
</evidence>
<feature type="domain" description="MacB-like periplasmic core" evidence="9">
    <location>
        <begin position="22"/>
        <end position="234"/>
    </location>
</feature>
<reference evidence="10 11" key="1">
    <citation type="submission" date="2015-05" db="EMBL/GenBank/DDBJ databases">
        <title>Whole genome sequence and identification of bacterial endophytes from Costus igneus.</title>
        <authorList>
            <person name="Lee Y.P."/>
            <person name="Gan H.M."/>
            <person name="Eng W."/>
            <person name="Wheatley M.S."/>
            <person name="Caraballo A."/>
            <person name="Polter S."/>
            <person name="Savka M.A."/>
            <person name="Hudson A.O."/>
        </authorList>
    </citation>
    <scope>NUCLEOTIDE SEQUENCE [LARGE SCALE GENOMIC DNA]</scope>
    <source>
        <strain evidence="10 11">RIT379</strain>
    </source>
</reference>
<dbReference type="EMBL" id="LDPH01000042">
    <property type="protein sequence ID" value="KLV18904.1"/>
    <property type="molecule type" value="Genomic_DNA"/>
</dbReference>
<dbReference type="Pfam" id="PF12704">
    <property type="entry name" value="MacB_PCD"/>
    <property type="match status" value="1"/>
</dbReference>
<comment type="caution">
    <text evidence="10">The sequence shown here is derived from an EMBL/GenBank/DDBJ whole genome shotgun (WGS) entry which is preliminary data.</text>
</comment>
<organism evidence="10 11">
    <name type="scientific">Niallia circulans</name>
    <name type="common">Bacillus circulans</name>
    <dbReference type="NCBI Taxonomy" id="1397"/>
    <lineage>
        <taxon>Bacteria</taxon>
        <taxon>Bacillati</taxon>
        <taxon>Bacillota</taxon>
        <taxon>Bacilli</taxon>
        <taxon>Bacillales</taxon>
        <taxon>Bacillaceae</taxon>
        <taxon>Niallia</taxon>
    </lineage>
</organism>
<evidence type="ECO:0008006" key="12">
    <source>
        <dbReference type="Google" id="ProtNLM"/>
    </source>
</evidence>
<keyword evidence="11" id="KW-1185">Reference proteome</keyword>
<evidence type="ECO:0000256" key="5">
    <source>
        <dbReference type="ARBA" id="ARBA00023136"/>
    </source>
</evidence>
<evidence type="ECO:0000313" key="10">
    <source>
        <dbReference type="EMBL" id="KLV18904.1"/>
    </source>
</evidence>
<name>A0A0J1HYX1_NIACI</name>
<evidence type="ECO:0000259" key="8">
    <source>
        <dbReference type="Pfam" id="PF02687"/>
    </source>
</evidence>
<feature type="transmembrane region" description="Helical" evidence="7">
    <location>
        <begin position="313"/>
        <end position="338"/>
    </location>
</feature>
<evidence type="ECO:0000256" key="7">
    <source>
        <dbReference type="SAM" id="Phobius"/>
    </source>
</evidence>
<feature type="transmembrane region" description="Helical" evidence="7">
    <location>
        <begin position="353"/>
        <end position="375"/>
    </location>
</feature>
<keyword evidence="4 7" id="KW-1133">Transmembrane helix</keyword>
<dbReference type="PATRIC" id="fig|1397.4.peg.4307"/>
<dbReference type="PANTHER" id="PTHR30572">
    <property type="entry name" value="MEMBRANE COMPONENT OF TRANSPORTER-RELATED"/>
    <property type="match status" value="1"/>
</dbReference>
<dbReference type="PANTHER" id="PTHR30572:SF4">
    <property type="entry name" value="ABC TRANSPORTER PERMEASE YTRF"/>
    <property type="match status" value="1"/>
</dbReference>
<evidence type="ECO:0000313" key="11">
    <source>
        <dbReference type="Proteomes" id="UP000036045"/>
    </source>
</evidence>
<keyword evidence="3 7" id="KW-0812">Transmembrane</keyword>
<dbReference type="RefSeq" id="WP_047944655.1">
    <property type="nucleotide sequence ID" value="NZ_LDPH01000042.1"/>
</dbReference>
<comment type="similarity">
    <text evidence="6">Belongs to the ABC-4 integral membrane protein family.</text>
</comment>
<protein>
    <recommendedName>
        <fullName evidence="12">ABC transporter permease</fullName>
    </recommendedName>
</protein>
<accession>A0A0J1HYX1</accession>
<comment type="subcellular location">
    <subcellularLocation>
        <location evidence="1">Cell membrane</location>
        <topology evidence="1">Multi-pass membrane protein</topology>
    </subcellularLocation>
</comment>
<dbReference type="GO" id="GO:0022857">
    <property type="term" value="F:transmembrane transporter activity"/>
    <property type="evidence" value="ECO:0007669"/>
    <property type="project" value="TreeGrafter"/>
</dbReference>
<dbReference type="InterPro" id="IPR025857">
    <property type="entry name" value="MacB_PCD"/>
</dbReference>
<evidence type="ECO:0000256" key="3">
    <source>
        <dbReference type="ARBA" id="ARBA00022692"/>
    </source>
</evidence>
<keyword evidence="2" id="KW-1003">Cell membrane</keyword>
<keyword evidence="5 7" id="KW-0472">Membrane</keyword>
<sequence length="392" mass="41451">MKLGQAIKIAFKNIAMNKLRAVLTMLGIIIGVAAVIALTSLGMGASNSVSDDIASLGTTTVSVNLSGNSSEEEVVDYDELMAFAEFDEVKAVSPTVTTSSTLKNGTTSSSGVTVTGVTTSYEEVQDITLQSGRNVMDIDLDNRNKVVVLGDNVASELFGFTNPVDKTVQIDGTTFKVIGVLAEKGEELTGSVDDSVLIPFTTAQRFIGQTYVTSATVLMTDEDSVEMGMAKMKQELYNQFDGEETSYSVRNQSSVSEALDSVSNTMTLLLAGIASISLIVGGIGIMNIMLVSVTERTREIGIRKAIGARKKDIMLQFLIEAIVLSALGGILGAAIGIASADILSSTLEMTSQITWWIVGGSVSFSVLIGIIFGIFPANKASNLSPLEALRYQ</sequence>
<proteinExistence type="inferred from homology"/>
<feature type="transmembrane region" description="Helical" evidence="7">
    <location>
        <begin position="268"/>
        <end position="293"/>
    </location>
</feature>
<dbReference type="GO" id="GO:0005886">
    <property type="term" value="C:plasma membrane"/>
    <property type="evidence" value="ECO:0007669"/>
    <property type="project" value="UniProtKB-SubCell"/>
</dbReference>
<dbReference type="Pfam" id="PF02687">
    <property type="entry name" value="FtsX"/>
    <property type="match status" value="1"/>
</dbReference>
<dbReference type="AlphaFoldDB" id="A0A0J1HYX1"/>
<evidence type="ECO:0000256" key="1">
    <source>
        <dbReference type="ARBA" id="ARBA00004651"/>
    </source>
</evidence>
<evidence type="ECO:0000256" key="2">
    <source>
        <dbReference type="ARBA" id="ARBA00022475"/>
    </source>
</evidence>
<feature type="domain" description="ABC3 transporter permease C-terminal" evidence="8">
    <location>
        <begin position="273"/>
        <end position="385"/>
    </location>
</feature>
<evidence type="ECO:0000259" key="9">
    <source>
        <dbReference type="Pfam" id="PF12704"/>
    </source>
</evidence>
<gene>
    <name evidence="10" type="ORF">ABW02_23990</name>
</gene>
<dbReference type="OrthoDB" id="9770036at2"/>